<evidence type="ECO:0000256" key="2">
    <source>
        <dbReference type="ARBA" id="ARBA00023125"/>
    </source>
</evidence>
<comment type="caution">
    <text evidence="5">The sequence shown here is derived from an EMBL/GenBank/DDBJ whole genome shotgun (WGS) entry which is preliminary data.</text>
</comment>
<dbReference type="InterPro" id="IPR029062">
    <property type="entry name" value="Class_I_gatase-like"/>
</dbReference>
<evidence type="ECO:0000256" key="1">
    <source>
        <dbReference type="ARBA" id="ARBA00023015"/>
    </source>
</evidence>
<dbReference type="Gene3D" id="1.10.10.60">
    <property type="entry name" value="Homeodomain-like"/>
    <property type="match status" value="1"/>
</dbReference>
<sequence length="314" mass="33925">MRFLRVAAYAPQGVTALALGTVAAVFGRRPGLPNFDVVVCTAKPGWVSTDLGMPVRIDRGVDALATAELVLVLPGTQFRDTDPVVCRALNDAYGRGAILAANCTGVFVLAATGLLDGREVTTHWQFADELAATHPGVRVRPDALYLDHGRVVTGAGAAAGLDLYLHLVRREHGGIVANEIARGLVTPPHRSGDQAQYITAPIARSGDDARIEAVTAWAQQNLHVISTVDDLAARALMSRRTFARRFAAATGTTPKAWLLTRRLDYAADLLESTDLSVEEIAHRVGYRTAAVFREQFATRRGTAPRDYRRTFSRS</sequence>
<evidence type="ECO:0000313" key="6">
    <source>
        <dbReference type="Proteomes" id="UP000655751"/>
    </source>
</evidence>
<dbReference type="PROSITE" id="PS00041">
    <property type="entry name" value="HTH_ARAC_FAMILY_1"/>
    <property type="match status" value="1"/>
</dbReference>
<name>A0A931N4N9_9NOCA</name>
<evidence type="ECO:0000313" key="5">
    <source>
        <dbReference type="EMBL" id="MBH0777818.1"/>
    </source>
</evidence>
<reference evidence="5" key="1">
    <citation type="submission" date="2020-11" db="EMBL/GenBank/DDBJ databases">
        <title>Nocardia NEAU-351.nov., a novel actinomycete isolated from the cow dung.</title>
        <authorList>
            <person name="Zhang X."/>
        </authorList>
    </citation>
    <scope>NUCLEOTIDE SEQUENCE</scope>
    <source>
        <strain evidence="5">NEAU-351</strain>
    </source>
</reference>
<evidence type="ECO:0000259" key="4">
    <source>
        <dbReference type="PROSITE" id="PS01124"/>
    </source>
</evidence>
<protein>
    <submittedName>
        <fullName evidence="5">Helix-turn-helix domain-containing protein</fullName>
    </submittedName>
</protein>
<dbReference type="SUPFAM" id="SSF46689">
    <property type="entry name" value="Homeodomain-like"/>
    <property type="match status" value="2"/>
</dbReference>
<keyword evidence="2" id="KW-0238">DNA-binding</keyword>
<dbReference type="InterPro" id="IPR018060">
    <property type="entry name" value="HTH_AraC"/>
</dbReference>
<dbReference type="InterPro" id="IPR002818">
    <property type="entry name" value="DJ-1/PfpI"/>
</dbReference>
<dbReference type="GO" id="GO:0003700">
    <property type="term" value="F:DNA-binding transcription factor activity"/>
    <property type="evidence" value="ECO:0007669"/>
    <property type="project" value="InterPro"/>
</dbReference>
<dbReference type="PANTHER" id="PTHR43130">
    <property type="entry name" value="ARAC-FAMILY TRANSCRIPTIONAL REGULATOR"/>
    <property type="match status" value="1"/>
</dbReference>
<feature type="domain" description="HTH araC/xylS-type" evidence="4">
    <location>
        <begin position="212"/>
        <end position="310"/>
    </location>
</feature>
<dbReference type="GO" id="GO:0043565">
    <property type="term" value="F:sequence-specific DNA binding"/>
    <property type="evidence" value="ECO:0007669"/>
    <property type="project" value="InterPro"/>
</dbReference>
<dbReference type="CDD" id="cd03137">
    <property type="entry name" value="GATase1_AraC_1"/>
    <property type="match status" value="1"/>
</dbReference>
<proteinExistence type="predicted"/>
<dbReference type="AlphaFoldDB" id="A0A931N4N9"/>
<dbReference type="EMBL" id="JADMLG010000006">
    <property type="protein sequence ID" value="MBH0777818.1"/>
    <property type="molecule type" value="Genomic_DNA"/>
</dbReference>
<dbReference type="SMART" id="SM00342">
    <property type="entry name" value="HTH_ARAC"/>
    <property type="match status" value="1"/>
</dbReference>
<dbReference type="RefSeq" id="WP_196150145.1">
    <property type="nucleotide sequence ID" value="NZ_JADMLG010000006.1"/>
</dbReference>
<evidence type="ECO:0000256" key="3">
    <source>
        <dbReference type="ARBA" id="ARBA00023163"/>
    </source>
</evidence>
<dbReference type="PROSITE" id="PS01124">
    <property type="entry name" value="HTH_ARAC_FAMILY_2"/>
    <property type="match status" value="1"/>
</dbReference>
<dbReference type="SUPFAM" id="SSF52317">
    <property type="entry name" value="Class I glutamine amidotransferase-like"/>
    <property type="match status" value="1"/>
</dbReference>
<accession>A0A931N4N9</accession>
<dbReference type="InterPro" id="IPR052158">
    <property type="entry name" value="INH-QAR"/>
</dbReference>
<dbReference type="InterPro" id="IPR009057">
    <property type="entry name" value="Homeodomain-like_sf"/>
</dbReference>
<dbReference type="PANTHER" id="PTHR43130:SF3">
    <property type="entry name" value="HTH-TYPE TRANSCRIPTIONAL REGULATOR RV1931C"/>
    <property type="match status" value="1"/>
</dbReference>
<keyword evidence="3" id="KW-0804">Transcription</keyword>
<gene>
    <name evidence="5" type="ORF">IT779_16200</name>
</gene>
<keyword evidence="6" id="KW-1185">Reference proteome</keyword>
<keyword evidence="1" id="KW-0805">Transcription regulation</keyword>
<dbReference type="Gene3D" id="3.40.50.880">
    <property type="match status" value="1"/>
</dbReference>
<dbReference type="Proteomes" id="UP000655751">
    <property type="component" value="Unassembled WGS sequence"/>
</dbReference>
<organism evidence="5 6">
    <name type="scientific">Nocardia bovistercoris</name>
    <dbReference type="NCBI Taxonomy" id="2785916"/>
    <lineage>
        <taxon>Bacteria</taxon>
        <taxon>Bacillati</taxon>
        <taxon>Actinomycetota</taxon>
        <taxon>Actinomycetes</taxon>
        <taxon>Mycobacteriales</taxon>
        <taxon>Nocardiaceae</taxon>
        <taxon>Nocardia</taxon>
    </lineage>
</organism>
<dbReference type="Pfam" id="PF01965">
    <property type="entry name" value="DJ-1_PfpI"/>
    <property type="match status" value="1"/>
</dbReference>
<dbReference type="InterPro" id="IPR018062">
    <property type="entry name" value="HTH_AraC-typ_CS"/>
</dbReference>
<dbReference type="Pfam" id="PF12833">
    <property type="entry name" value="HTH_18"/>
    <property type="match status" value="1"/>
</dbReference>